<dbReference type="EMBL" id="CP016622">
    <property type="protein sequence ID" value="ANZ28866.1"/>
    <property type="molecule type" value="Genomic_DNA"/>
</dbReference>
<name>A0AAN0YLL3_PARTM</name>
<sequence length="67" mass="8043">MERSRKKRRETSPRKDCFYRLPRSSLLIEAANADLKVVMHHEASISKMLFFKRHKRFLRGNKKEPDA</sequence>
<dbReference type="AlphaFoldDB" id="A0AAN0YLL3"/>
<keyword evidence="2" id="KW-1185">Reference proteome</keyword>
<gene>
    <name evidence="1" type="ORF">BCV53_01290</name>
</gene>
<accession>A0AAN0YLL3</accession>
<protein>
    <submittedName>
        <fullName evidence="1">Uncharacterized protein</fullName>
    </submittedName>
</protein>
<organism evidence="1 2">
    <name type="scientific">Parageobacillus thermoglucosidasius</name>
    <name type="common">Geobacillus thermoglucosidasius</name>
    <dbReference type="NCBI Taxonomy" id="1426"/>
    <lineage>
        <taxon>Bacteria</taxon>
        <taxon>Bacillati</taxon>
        <taxon>Bacillota</taxon>
        <taxon>Bacilli</taxon>
        <taxon>Bacillales</taxon>
        <taxon>Anoxybacillaceae</taxon>
        <taxon>Parageobacillus</taxon>
    </lineage>
</organism>
<dbReference type="KEGG" id="ptl:AOT13_01280"/>
<evidence type="ECO:0000313" key="1">
    <source>
        <dbReference type="EMBL" id="ANZ28866.1"/>
    </source>
</evidence>
<proteinExistence type="predicted"/>
<reference evidence="2" key="1">
    <citation type="journal article" date="2016" name="Genome Announc.">
        <title>Complete Genome Sequence of Geobacillus thermoglucosidasius NCIMB 11955, the Progenitor of a Bioethanol Production Strain.</title>
        <authorList>
            <person name="Sheng L."/>
            <person name="Zhang Y."/>
            <person name="Minton N.P."/>
        </authorList>
    </citation>
    <scope>NUCLEOTIDE SEQUENCE [LARGE SCALE GENOMIC DNA]</scope>
    <source>
        <strain evidence="2">NCIMB 11955</strain>
    </source>
</reference>
<evidence type="ECO:0000313" key="2">
    <source>
        <dbReference type="Proteomes" id="UP000093052"/>
    </source>
</evidence>
<dbReference type="Proteomes" id="UP000093052">
    <property type="component" value="Chromosome"/>
</dbReference>